<keyword evidence="8" id="KW-1185">Reference proteome</keyword>
<comment type="caution">
    <text evidence="7">The sequence shown here is derived from an EMBL/GenBank/DDBJ whole genome shotgun (WGS) entry which is preliminary data.</text>
</comment>
<gene>
    <name evidence="7" type="ORF">ACFSL2_17435</name>
</gene>
<dbReference type="RefSeq" id="WP_377199049.1">
    <property type="nucleotide sequence ID" value="NZ_JBHUHF010000001.1"/>
</dbReference>
<dbReference type="PRINTS" id="PR00455">
    <property type="entry name" value="HTHTETR"/>
</dbReference>
<protein>
    <submittedName>
        <fullName evidence="7">TetR/AcrR family transcriptional regulator</fullName>
    </submittedName>
</protein>
<evidence type="ECO:0000256" key="3">
    <source>
        <dbReference type="ARBA" id="ARBA00023125"/>
    </source>
</evidence>
<dbReference type="Pfam" id="PF13977">
    <property type="entry name" value="TetR_C_6"/>
    <property type="match status" value="1"/>
</dbReference>
<keyword evidence="4" id="KW-0804">Transcription</keyword>
<organism evidence="7 8">
    <name type="scientific">Promicromonospora aerolata</name>
    <dbReference type="NCBI Taxonomy" id="195749"/>
    <lineage>
        <taxon>Bacteria</taxon>
        <taxon>Bacillati</taxon>
        <taxon>Actinomycetota</taxon>
        <taxon>Actinomycetes</taxon>
        <taxon>Micrococcales</taxon>
        <taxon>Promicromonosporaceae</taxon>
        <taxon>Promicromonospora</taxon>
    </lineage>
</organism>
<dbReference type="InterPro" id="IPR050109">
    <property type="entry name" value="HTH-type_TetR-like_transc_reg"/>
</dbReference>
<evidence type="ECO:0000256" key="2">
    <source>
        <dbReference type="ARBA" id="ARBA00023015"/>
    </source>
</evidence>
<dbReference type="InterPro" id="IPR023772">
    <property type="entry name" value="DNA-bd_HTH_TetR-type_CS"/>
</dbReference>
<keyword evidence="3 5" id="KW-0238">DNA-binding</keyword>
<feature type="DNA-binding region" description="H-T-H motif" evidence="5">
    <location>
        <begin position="32"/>
        <end position="51"/>
    </location>
</feature>
<evidence type="ECO:0000259" key="6">
    <source>
        <dbReference type="PROSITE" id="PS50977"/>
    </source>
</evidence>
<dbReference type="Proteomes" id="UP001597338">
    <property type="component" value="Unassembled WGS sequence"/>
</dbReference>
<proteinExistence type="predicted"/>
<name>A0ABW4V9Z0_9MICO</name>
<evidence type="ECO:0000256" key="5">
    <source>
        <dbReference type="PROSITE-ProRule" id="PRU00335"/>
    </source>
</evidence>
<evidence type="ECO:0000256" key="1">
    <source>
        <dbReference type="ARBA" id="ARBA00022491"/>
    </source>
</evidence>
<dbReference type="PROSITE" id="PS01081">
    <property type="entry name" value="HTH_TETR_1"/>
    <property type="match status" value="1"/>
</dbReference>
<dbReference type="EMBL" id="JBHUHF010000001">
    <property type="protein sequence ID" value="MFD2027299.1"/>
    <property type="molecule type" value="Genomic_DNA"/>
</dbReference>
<dbReference type="InterPro" id="IPR036271">
    <property type="entry name" value="Tet_transcr_reg_TetR-rel_C_sf"/>
</dbReference>
<dbReference type="InterPro" id="IPR001647">
    <property type="entry name" value="HTH_TetR"/>
</dbReference>
<dbReference type="SUPFAM" id="SSF46689">
    <property type="entry name" value="Homeodomain-like"/>
    <property type="match status" value="1"/>
</dbReference>
<dbReference type="PANTHER" id="PTHR30055:SF146">
    <property type="entry name" value="HTH-TYPE TRANSCRIPTIONAL DUAL REGULATOR CECR"/>
    <property type="match status" value="1"/>
</dbReference>
<keyword evidence="2" id="KW-0805">Transcription regulation</keyword>
<sequence>MTLRQRQAAQTRQLLLEAAARVFARRGYGRATIDDVAAEAGASKGAVYHHFASKHALFQALIAHRASGLEPLRALAQTAQSLPELVDGLVELWLAQIRDLPEAVVLSLESRLQAVRDPEAAALLGGYYRALRDALDELLQAAASRFRCVRLRHQPGLVVLGMLDGISQQWALHPGDADLEGLRQVLTVALMDLLATEPMR</sequence>
<dbReference type="SUPFAM" id="SSF48498">
    <property type="entry name" value="Tetracyclin repressor-like, C-terminal domain"/>
    <property type="match status" value="1"/>
</dbReference>
<dbReference type="Gene3D" id="1.10.357.10">
    <property type="entry name" value="Tetracycline Repressor, domain 2"/>
    <property type="match status" value="1"/>
</dbReference>
<dbReference type="Pfam" id="PF00440">
    <property type="entry name" value="TetR_N"/>
    <property type="match status" value="1"/>
</dbReference>
<dbReference type="PROSITE" id="PS50977">
    <property type="entry name" value="HTH_TETR_2"/>
    <property type="match status" value="1"/>
</dbReference>
<evidence type="ECO:0000313" key="8">
    <source>
        <dbReference type="Proteomes" id="UP001597338"/>
    </source>
</evidence>
<dbReference type="InterPro" id="IPR009057">
    <property type="entry name" value="Homeodomain-like_sf"/>
</dbReference>
<evidence type="ECO:0000313" key="7">
    <source>
        <dbReference type="EMBL" id="MFD2027299.1"/>
    </source>
</evidence>
<dbReference type="PANTHER" id="PTHR30055">
    <property type="entry name" value="HTH-TYPE TRANSCRIPTIONAL REGULATOR RUTR"/>
    <property type="match status" value="1"/>
</dbReference>
<dbReference type="InterPro" id="IPR039538">
    <property type="entry name" value="BetI_C"/>
</dbReference>
<accession>A0ABW4V9Z0</accession>
<evidence type="ECO:0000256" key="4">
    <source>
        <dbReference type="ARBA" id="ARBA00023163"/>
    </source>
</evidence>
<reference evidence="8" key="1">
    <citation type="journal article" date="2019" name="Int. J. Syst. Evol. Microbiol.">
        <title>The Global Catalogue of Microorganisms (GCM) 10K type strain sequencing project: providing services to taxonomists for standard genome sequencing and annotation.</title>
        <authorList>
            <consortium name="The Broad Institute Genomics Platform"/>
            <consortium name="The Broad Institute Genome Sequencing Center for Infectious Disease"/>
            <person name="Wu L."/>
            <person name="Ma J."/>
        </authorList>
    </citation>
    <scope>NUCLEOTIDE SEQUENCE [LARGE SCALE GENOMIC DNA]</scope>
    <source>
        <strain evidence="8">CCM 7043</strain>
    </source>
</reference>
<keyword evidence="1" id="KW-0678">Repressor</keyword>
<feature type="domain" description="HTH tetR-type" evidence="6">
    <location>
        <begin position="9"/>
        <end position="69"/>
    </location>
</feature>